<dbReference type="InterPro" id="IPR050783">
    <property type="entry name" value="Oxylipin_biosynth_metab"/>
</dbReference>
<evidence type="ECO:0000256" key="5">
    <source>
        <dbReference type="ARBA" id="ARBA00022723"/>
    </source>
</evidence>
<accession>I4EX27</accession>
<evidence type="ECO:0000256" key="7">
    <source>
        <dbReference type="ARBA" id="ARBA00022821"/>
    </source>
</evidence>
<reference evidence="15 16" key="1">
    <citation type="journal article" date="2012" name="J. Bacteriol.">
        <title>Genome Sequence of Radiation-Resistant Modestobacter marinus Strain BC501, a Representative Actinobacterium That Thrives on Calcareous Stone Surfaces.</title>
        <authorList>
            <person name="Normand P."/>
            <person name="Gury J."/>
            <person name="Pujic P."/>
            <person name="Chouaia B."/>
            <person name="Crotti E."/>
            <person name="Brusetti L."/>
            <person name="Daffonchio D."/>
            <person name="Vacherie B."/>
            <person name="Barbe V."/>
            <person name="Medigue C."/>
            <person name="Calteau A."/>
            <person name="Ghodhbane-Gtari F."/>
            <person name="Essoussi I."/>
            <person name="Nouioui I."/>
            <person name="Abbassi-Ghozzi I."/>
            <person name="Gtari M."/>
        </authorList>
    </citation>
    <scope>NUCLEOTIDE SEQUENCE [LARGE SCALE GENOMIC DNA]</scope>
    <source>
        <strain evidence="16">BC 501</strain>
    </source>
</reference>
<keyword evidence="7" id="KW-0611">Plant defense</keyword>
<dbReference type="GO" id="GO:0004601">
    <property type="term" value="F:peroxidase activity"/>
    <property type="evidence" value="ECO:0007669"/>
    <property type="project" value="UniProtKB-KW"/>
</dbReference>
<dbReference type="GO" id="GO:0020037">
    <property type="term" value="F:heme binding"/>
    <property type="evidence" value="ECO:0007669"/>
    <property type="project" value="InterPro"/>
</dbReference>
<keyword evidence="4" id="KW-0349">Heme</keyword>
<dbReference type="GO" id="GO:0031408">
    <property type="term" value="P:oxylipin biosynthetic process"/>
    <property type="evidence" value="ECO:0007669"/>
    <property type="project" value="UniProtKB-KW"/>
</dbReference>
<dbReference type="InterPro" id="IPR019791">
    <property type="entry name" value="Haem_peroxidase_animal"/>
</dbReference>
<keyword evidence="13" id="KW-0275">Fatty acid biosynthesis</keyword>
<dbReference type="Pfam" id="PF03098">
    <property type="entry name" value="An_peroxidase"/>
    <property type="match status" value="1"/>
</dbReference>
<keyword evidence="10" id="KW-0560">Oxidoreductase</keyword>
<evidence type="ECO:0000256" key="4">
    <source>
        <dbReference type="ARBA" id="ARBA00022617"/>
    </source>
</evidence>
<dbReference type="OMA" id="SCNHLER"/>
<dbReference type="GO" id="GO:0016702">
    <property type="term" value="F:oxidoreductase activity, acting on single donors with incorporation of molecular oxygen, incorporation of two atoms of oxygen"/>
    <property type="evidence" value="ECO:0007669"/>
    <property type="project" value="TreeGrafter"/>
</dbReference>
<evidence type="ECO:0000313" key="15">
    <source>
        <dbReference type="EMBL" id="CCH87940.1"/>
    </source>
</evidence>
<dbReference type="InterPro" id="IPR010255">
    <property type="entry name" value="Haem_peroxidase_sf"/>
</dbReference>
<evidence type="ECO:0000256" key="6">
    <source>
        <dbReference type="ARBA" id="ARBA00022767"/>
    </source>
</evidence>
<keyword evidence="12" id="KW-0443">Lipid metabolism</keyword>
<dbReference type="PROSITE" id="PS50292">
    <property type="entry name" value="PEROXIDASE_3"/>
    <property type="match status" value="1"/>
</dbReference>
<evidence type="ECO:0000256" key="14">
    <source>
        <dbReference type="SAM" id="MobiDB-lite"/>
    </source>
</evidence>
<gene>
    <name evidence="15" type="ordered locus">MODMU_2511</name>
</gene>
<dbReference type="Gene3D" id="1.10.640.10">
    <property type="entry name" value="Haem peroxidase domain superfamily, animal type"/>
    <property type="match status" value="1"/>
</dbReference>
<dbReference type="GO" id="GO:0006633">
    <property type="term" value="P:fatty acid biosynthetic process"/>
    <property type="evidence" value="ECO:0007669"/>
    <property type="project" value="UniProtKB-KW"/>
</dbReference>
<evidence type="ECO:0000256" key="11">
    <source>
        <dbReference type="ARBA" id="ARBA00023004"/>
    </source>
</evidence>
<comment type="cofactor">
    <cofactor evidence="1">
        <name>Ca(2+)</name>
        <dbReference type="ChEBI" id="CHEBI:29108"/>
    </cofactor>
</comment>
<dbReference type="eggNOG" id="COG2373">
    <property type="taxonomic scope" value="Bacteria"/>
</dbReference>
<evidence type="ECO:0000256" key="1">
    <source>
        <dbReference type="ARBA" id="ARBA00001913"/>
    </source>
</evidence>
<evidence type="ECO:0000256" key="10">
    <source>
        <dbReference type="ARBA" id="ARBA00023002"/>
    </source>
</evidence>
<dbReference type="Proteomes" id="UP000006461">
    <property type="component" value="Chromosome"/>
</dbReference>
<keyword evidence="3 15" id="KW-0575">Peroxidase</keyword>
<dbReference type="GO" id="GO:0006979">
    <property type="term" value="P:response to oxidative stress"/>
    <property type="evidence" value="ECO:0007669"/>
    <property type="project" value="InterPro"/>
</dbReference>
<evidence type="ECO:0000256" key="2">
    <source>
        <dbReference type="ARBA" id="ARBA00022516"/>
    </source>
</evidence>
<dbReference type="GO" id="GO:0046872">
    <property type="term" value="F:metal ion binding"/>
    <property type="evidence" value="ECO:0007669"/>
    <property type="project" value="UniProtKB-KW"/>
</dbReference>
<protein>
    <submittedName>
        <fullName evidence="15">Heme peroxidase (Animal)</fullName>
    </submittedName>
</protein>
<keyword evidence="9" id="KW-0223">Dioxygenase</keyword>
<dbReference type="SUPFAM" id="SSF48113">
    <property type="entry name" value="Heme-dependent peroxidases"/>
    <property type="match status" value="1"/>
</dbReference>
<evidence type="ECO:0000256" key="3">
    <source>
        <dbReference type="ARBA" id="ARBA00022559"/>
    </source>
</evidence>
<keyword evidence="5" id="KW-0479">Metal-binding</keyword>
<evidence type="ECO:0000256" key="9">
    <source>
        <dbReference type="ARBA" id="ARBA00022964"/>
    </source>
</evidence>
<feature type="compositionally biased region" description="Basic and acidic residues" evidence="14">
    <location>
        <begin position="192"/>
        <end position="203"/>
    </location>
</feature>
<keyword evidence="6" id="KW-0925">Oxylipin biosynthesis</keyword>
<dbReference type="KEGG" id="mmar:MODMU_2511"/>
<dbReference type="EMBL" id="FO203431">
    <property type="protein sequence ID" value="CCH87940.1"/>
    <property type="molecule type" value="Genomic_DNA"/>
</dbReference>
<dbReference type="GO" id="GO:0006952">
    <property type="term" value="P:defense response"/>
    <property type="evidence" value="ECO:0007669"/>
    <property type="project" value="UniProtKB-KW"/>
</dbReference>
<feature type="region of interest" description="Disordered" evidence="14">
    <location>
        <begin position="597"/>
        <end position="616"/>
    </location>
</feature>
<keyword evidence="2" id="KW-0444">Lipid biosynthesis</keyword>
<keyword evidence="8" id="KW-0276">Fatty acid metabolism</keyword>
<organism evidence="15 16">
    <name type="scientific">Modestobacter italicus (strain DSM 44449 / CECT 9708 / BC 501)</name>
    <dbReference type="NCBI Taxonomy" id="2732864"/>
    <lineage>
        <taxon>Bacteria</taxon>
        <taxon>Bacillati</taxon>
        <taxon>Actinomycetota</taxon>
        <taxon>Actinomycetes</taxon>
        <taxon>Geodermatophilales</taxon>
        <taxon>Geodermatophilaceae</taxon>
        <taxon>Modestobacter</taxon>
    </lineage>
</organism>
<dbReference type="PATRIC" id="fig|477641.3.peg.2390"/>
<dbReference type="InterPro" id="IPR034815">
    <property type="entry name" value="A_dioxygenase"/>
</dbReference>
<keyword evidence="11" id="KW-0408">Iron</keyword>
<feature type="compositionally biased region" description="Basic and acidic residues" evidence="14">
    <location>
        <begin position="117"/>
        <end position="127"/>
    </location>
</feature>
<feature type="region of interest" description="Disordered" evidence="14">
    <location>
        <begin position="85"/>
        <end position="127"/>
    </location>
</feature>
<dbReference type="AlphaFoldDB" id="I4EX27"/>
<dbReference type="PRINTS" id="PR00457">
    <property type="entry name" value="ANPEROXIDASE"/>
</dbReference>
<dbReference type="PANTHER" id="PTHR11903:SF11">
    <property type="entry name" value="ALPHA-DIOXYGENASE 1"/>
    <property type="match status" value="1"/>
</dbReference>
<dbReference type="PANTHER" id="PTHR11903">
    <property type="entry name" value="PROSTAGLANDIN G/H SYNTHASE"/>
    <property type="match status" value="1"/>
</dbReference>
<dbReference type="HOGENOM" id="CLU_033051_0_0_11"/>
<evidence type="ECO:0000256" key="12">
    <source>
        <dbReference type="ARBA" id="ARBA00023098"/>
    </source>
</evidence>
<dbReference type="OrthoDB" id="9765610at2"/>
<sequence>MTEREPDPRGGHRSSLPWRVYRAAAGVVDRRRGWDRLPLPLALVVLSGLRDSLRRHNLVDTSAVPTTLPPVVPPFDPDVLTQRTTDGSWNQLDAPSAGMAGTRFGRNLPLASAGRPTRAEVVEPSPREVSRQLMTRHGLIPATSVNALVAPWLQWMIRDWFSHGKSPTEDPWRIELAEDDPWPERPMLVMRTPEDPTRPDAGRSPRTSLNTSTHWWDASQIYGSTPEHQREARTFEGGRLRVEANGMLPTPKSDHPTMAEPGFWLGLVPLQTLFTREHNAVCDMLADSFPNWGDEELFQRARLVIAALIAKIHTVEWTPAVISHPATVVAMRANWWGLAGERLGTAFGRLSDSEVISGIPGSPMRGYGVPYSLTEEFAAVYRMHPLVPDLFDLRSHTDDRRFREEPYSLQELSGPKSLALLETLPMADFLYSLGTEHPGLVTLHNFPASLQQFVRPDGQVMDLAAVDILRHRELGVPRYCEFRRQLRLRAPAGFEELTGDAELASEMSRVYGGDIEKVDLMVGLFAERRPEGFAFSDTAFRIFIVMASRRLDSDRFLTEDFTPAVYTAAGMRWLADTTMTSVILRHHPELRPAMRSAPNAFQPWQRPGATAAATTP</sequence>
<feature type="region of interest" description="Disordered" evidence="14">
    <location>
        <begin position="185"/>
        <end position="210"/>
    </location>
</feature>
<name>I4EX27_MODI5</name>
<evidence type="ECO:0000256" key="13">
    <source>
        <dbReference type="ARBA" id="ARBA00023160"/>
    </source>
</evidence>
<evidence type="ECO:0000313" key="16">
    <source>
        <dbReference type="Proteomes" id="UP000006461"/>
    </source>
</evidence>
<proteinExistence type="predicted"/>
<dbReference type="CDD" id="cd09818">
    <property type="entry name" value="PIOX_like"/>
    <property type="match status" value="1"/>
</dbReference>
<dbReference type="InterPro" id="IPR037120">
    <property type="entry name" value="Haem_peroxidase_sf_animal"/>
</dbReference>
<evidence type="ECO:0000256" key="8">
    <source>
        <dbReference type="ARBA" id="ARBA00022832"/>
    </source>
</evidence>
<dbReference type="STRING" id="477641.MODMU_2511"/>
<keyword evidence="16" id="KW-1185">Reference proteome</keyword>